<dbReference type="Proteomes" id="UP000240760">
    <property type="component" value="Unassembled WGS sequence"/>
</dbReference>
<organism evidence="1 2">
    <name type="scientific">Trichoderma longibrachiatum ATCC 18648</name>
    <dbReference type="NCBI Taxonomy" id="983965"/>
    <lineage>
        <taxon>Eukaryota</taxon>
        <taxon>Fungi</taxon>
        <taxon>Dikarya</taxon>
        <taxon>Ascomycota</taxon>
        <taxon>Pezizomycotina</taxon>
        <taxon>Sordariomycetes</taxon>
        <taxon>Hypocreomycetidae</taxon>
        <taxon>Hypocreales</taxon>
        <taxon>Hypocreaceae</taxon>
        <taxon>Trichoderma</taxon>
    </lineage>
</organism>
<dbReference type="AlphaFoldDB" id="A0A2T4CDG2"/>
<protein>
    <submittedName>
        <fullName evidence="1">Uncharacterized protein</fullName>
    </submittedName>
</protein>
<evidence type="ECO:0000313" key="2">
    <source>
        <dbReference type="Proteomes" id="UP000240760"/>
    </source>
</evidence>
<name>A0A2T4CDG2_TRILO</name>
<dbReference type="EMBL" id="KZ679128">
    <property type="protein sequence ID" value="PTB79590.1"/>
    <property type="molecule type" value="Genomic_DNA"/>
</dbReference>
<gene>
    <name evidence="1" type="ORF">M440DRAFT_241744</name>
</gene>
<proteinExistence type="predicted"/>
<accession>A0A2T4CDG2</accession>
<keyword evidence="2" id="KW-1185">Reference proteome</keyword>
<reference evidence="1 2" key="1">
    <citation type="submission" date="2016-07" db="EMBL/GenBank/DDBJ databases">
        <title>Multiple horizontal gene transfer events from other fungi enriched the ability of initially mycotrophic Trichoderma (Ascomycota) to feed on dead plant biomass.</title>
        <authorList>
            <consortium name="DOE Joint Genome Institute"/>
            <person name="Aerts A."/>
            <person name="Atanasova L."/>
            <person name="Chenthamara K."/>
            <person name="Zhang J."/>
            <person name="Grujic M."/>
            <person name="Henrissat B."/>
            <person name="Kuo A."/>
            <person name="Salamov A."/>
            <person name="Lipzen A."/>
            <person name="Labutti K."/>
            <person name="Barry K."/>
            <person name="Miao Y."/>
            <person name="Rahimi M.J."/>
            <person name="Shen Q."/>
            <person name="Grigoriev I.V."/>
            <person name="Kubicek C.P."/>
            <person name="Druzhinina I.S."/>
        </authorList>
    </citation>
    <scope>NUCLEOTIDE SEQUENCE [LARGE SCALE GENOMIC DNA]</scope>
    <source>
        <strain evidence="1 2">ATCC 18648</strain>
    </source>
</reference>
<sequence>MPSLHHVNADKPTLSGAGAGMVGAYPVGAERTAAPLLLTFAWLLTACLVPEPVRLSVIQVLQVNLARRPWTIRRQWAPLPHSRSVRKGFRPVRASAVDVSWVSRAGIIHQRHMLASRWRQVIAHQYSMYRGHCCHCFYTLRGR</sequence>
<evidence type="ECO:0000313" key="1">
    <source>
        <dbReference type="EMBL" id="PTB79590.1"/>
    </source>
</evidence>